<proteinExistence type="predicted"/>
<sequence length="86" mass="10204">MVFVPGFCPYRQTRHVHHSGSSSPSKHNGFFFKRIKLPLILIKKKIQIRQNTTVFTQRRFACVFSNDKWTRHLPKPFYSTKHDLGM</sequence>
<accession>K3YB81</accession>
<protein>
    <submittedName>
        <fullName evidence="1">Uncharacterized protein</fullName>
    </submittedName>
</protein>
<evidence type="ECO:0000313" key="2">
    <source>
        <dbReference type="Proteomes" id="UP000004995"/>
    </source>
</evidence>
<name>K3YB81_SETIT</name>
<reference evidence="2" key="1">
    <citation type="journal article" date="2012" name="Nat. Biotechnol.">
        <title>Reference genome sequence of the model plant Setaria.</title>
        <authorList>
            <person name="Bennetzen J.L."/>
            <person name="Schmutz J."/>
            <person name="Wang H."/>
            <person name="Percifield R."/>
            <person name="Hawkins J."/>
            <person name="Pontaroli A.C."/>
            <person name="Estep M."/>
            <person name="Feng L."/>
            <person name="Vaughn J.N."/>
            <person name="Grimwood J."/>
            <person name="Jenkins J."/>
            <person name="Barry K."/>
            <person name="Lindquist E."/>
            <person name="Hellsten U."/>
            <person name="Deshpande S."/>
            <person name="Wang X."/>
            <person name="Wu X."/>
            <person name="Mitros T."/>
            <person name="Triplett J."/>
            <person name="Yang X."/>
            <person name="Ye C.Y."/>
            <person name="Mauro-Herrera M."/>
            <person name="Wang L."/>
            <person name="Li P."/>
            <person name="Sharma M."/>
            <person name="Sharma R."/>
            <person name="Ronald P.C."/>
            <person name="Panaud O."/>
            <person name="Kellogg E.A."/>
            <person name="Brutnell T.P."/>
            <person name="Doust A.N."/>
            <person name="Tuskan G.A."/>
            <person name="Rokhsar D."/>
            <person name="Devos K.M."/>
        </authorList>
    </citation>
    <scope>NUCLEOTIDE SEQUENCE [LARGE SCALE GENOMIC DNA]</scope>
    <source>
        <strain evidence="2">cv. Yugu1</strain>
    </source>
</reference>
<evidence type="ECO:0000313" key="1">
    <source>
        <dbReference type="EnsemblPlants" id="KQK98053"/>
    </source>
</evidence>
<dbReference type="EMBL" id="AGNK02004428">
    <property type="status" value="NOT_ANNOTATED_CDS"/>
    <property type="molecule type" value="Genomic_DNA"/>
</dbReference>
<dbReference type="AlphaFoldDB" id="K3YB81"/>
<dbReference type="HOGENOM" id="CLU_2502216_0_0_1"/>
<dbReference type="InParanoid" id="K3YB81"/>
<dbReference type="Proteomes" id="UP000004995">
    <property type="component" value="Unassembled WGS sequence"/>
</dbReference>
<organism evidence="1 2">
    <name type="scientific">Setaria italica</name>
    <name type="common">Foxtail millet</name>
    <name type="synonym">Panicum italicum</name>
    <dbReference type="NCBI Taxonomy" id="4555"/>
    <lineage>
        <taxon>Eukaryota</taxon>
        <taxon>Viridiplantae</taxon>
        <taxon>Streptophyta</taxon>
        <taxon>Embryophyta</taxon>
        <taxon>Tracheophyta</taxon>
        <taxon>Spermatophyta</taxon>
        <taxon>Magnoliopsida</taxon>
        <taxon>Liliopsida</taxon>
        <taxon>Poales</taxon>
        <taxon>Poaceae</taxon>
        <taxon>PACMAD clade</taxon>
        <taxon>Panicoideae</taxon>
        <taxon>Panicodae</taxon>
        <taxon>Paniceae</taxon>
        <taxon>Cenchrinae</taxon>
        <taxon>Setaria</taxon>
    </lineage>
</organism>
<keyword evidence="2" id="KW-1185">Reference proteome</keyword>
<dbReference type="EnsemblPlants" id="KQK98053">
    <property type="protein sequence ID" value="KQK98053"/>
    <property type="gene ID" value="SETIT_011475mg"/>
</dbReference>
<dbReference type="Gramene" id="KQK98053">
    <property type="protein sequence ID" value="KQK98053"/>
    <property type="gene ID" value="SETIT_011475mg"/>
</dbReference>
<reference evidence="1" key="2">
    <citation type="submission" date="2018-08" db="UniProtKB">
        <authorList>
            <consortium name="EnsemblPlants"/>
        </authorList>
    </citation>
    <scope>IDENTIFICATION</scope>
    <source>
        <strain evidence="1">Yugu1</strain>
    </source>
</reference>